<evidence type="ECO:0000313" key="1">
    <source>
        <dbReference type="EMBL" id="KAJ8908893.1"/>
    </source>
</evidence>
<accession>A0AAV8V425</accession>
<dbReference type="EMBL" id="JAMWBK010000001">
    <property type="protein sequence ID" value="KAJ8908893.1"/>
    <property type="molecule type" value="Genomic_DNA"/>
</dbReference>
<proteinExistence type="predicted"/>
<reference evidence="1 2" key="1">
    <citation type="journal article" date="2023" name="Nat. Commun.">
        <title>Origin of minicircular mitochondrial genomes in red algae.</title>
        <authorList>
            <person name="Lee Y."/>
            <person name="Cho C.H."/>
            <person name="Lee Y.M."/>
            <person name="Park S.I."/>
            <person name="Yang J.H."/>
            <person name="West J.A."/>
            <person name="Bhattacharya D."/>
            <person name="Yoon H.S."/>
        </authorList>
    </citation>
    <scope>NUCLEOTIDE SEQUENCE [LARGE SCALE GENOMIC DNA]</scope>
    <source>
        <strain evidence="1 2">CCMP1338</strain>
        <tissue evidence="1">Whole cell</tissue>
    </source>
</reference>
<protein>
    <submittedName>
        <fullName evidence="1">Uncharacterized protein</fullName>
    </submittedName>
</protein>
<comment type="caution">
    <text evidence="1">The sequence shown here is derived from an EMBL/GenBank/DDBJ whole genome shotgun (WGS) entry which is preliminary data.</text>
</comment>
<gene>
    <name evidence="1" type="ORF">NDN08_005595</name>
</gene>
<dbReference type="Proteomes" id="UP001157974">
    <property type="component" value="Unassembled WGS sequence"/>
</dbReference>
<sequence>MSRSRKSLHDKGYEVINDRTSVWKNTFTGGFPGGEVFLSEWIENGMQEDIPELEAQFQPSAGVKEESTGDVICYPYLGFCYDIDWDDALQPSTA</sequence>
<name>A0AAV8V425_9RHOD</name>
<organism evidence="1 2">
    <name type="scientific">Rhodosorus marinus</name>
    <dbReference type="NCBI Taxonomy" id="101924"/>
    <lineage>
        <taxon>Eukaryota</taxon>
        <taxon>Rhodophyta</taxon>
        <taxon>Stylonematophyceae</taxon>
        <taxon>Stylonematales</taxon>
        <taxon>Stylonemataceae</taxon>
        <taxon>Rhodosorus</taxon>
    </lineage>
</organism>
<evidence type="ECO:0000313" key="2">
    <source>
        <dbReference type="Proteomes" id="UP001157974"/>
    </source>
</evidence>
<dbReference type="AlphaFoldDB" id="A0AAV8V425"/>
<keyword evidence="2" id="KW-1185">Reference proteome</keyword>